<proteinExistence type="predicted"/>
<protein>
    <submittedName>
        <fullName evidence="1">Uncharacterized protein</fullName>
    </submittedName>
</protein>
<accession>A0A7J6KQV7</accession>
<comment type="caution">
    <text evidence="1">The sequence shown here is derived from an EMBL/GenBank/DDBJ whole genome shotgun (WGS) entry which is preliminary data.</text>
</comment>
<dbReference type="EMBL" id="JAAPAO010001435">
    <property type="protein sequence ID" value="KAF4649753.1"/>
    <property type="molecule type" value="Genomic_DNA"/>
</dbReference>
<sequence length="259" mass="29465">MSNAPPSASCRVFIRGFMSSGSQKVDTTVGGLVPLQWMKYCPECLNQDKSRSLRGRPNAHYTLWKRALGEARSLLDSSKMLEEDKTPNRRIFDICDLLYAFAKCSTDNIPKRKRDELLKTAIPSRLMAYFLEDPERFDELTIVQLGRLVWTMAALGQLNKAEPARVITELLRKEDRYKQLTGLNLVRVVQALKGVSETHPGRRHLGDRLMGQVLKQRMPLLKMELFVEGLRAAGQLTVINSVTQHKLVDLFLKEIIPQS</sequence>
<reference evidence="1 2" key="1">
    <citation type="submission" date="2020-04" db="EMBL/GenBank/DDBJ databases">
        <title>Perkinsus chesapeaki whole genome sequence.</title>
        <authorList>
            <person name="Bogema D.R."/>
        </authorList>
    </citation>
    <scope>NUCLEOTIDE SEQUENCE [LARGE SCALE GENOMIC DNA]</scope>
    <source>
        <strain evidence="1">ATCC PRA-425</strain>
    </source>
</reference>
<dbReference type="OrthoDB" id="10394107at2759"/>
<organism evidence="1 2">
    <name type="scientific">Perkinsus chesapeaki</name>
    <name type="common">Clam parasite</name>
    <name type="synonym">Perkinsus andrewsi</name>
    <dbReference type="NCBI Taxonomy" id="330153"/>
    <lineage>
        <taxon>Eukaryota</taxon>
        <taxon>Sar</taxon>
        <taxon>Alveolata</taxon>
        <taxon>Perkinsozoa</taxon>
        <taxon>Perkinsea</taxon>
        <taxon>Perkinsida</taxon>
        <taxon>Perkinsidae</taxon>
        <taxon>Perkinsus</taxon>
    </lineage>
</organism>
<dbReference type="AlphaFoldDB" id="A0A7J6KQV7"/>
<evidence type="ECO:0000313" key="2">
    <source>
        <dbReference type="Proteomes" id="UP000591131"/>
    </source>
</evidence>
<name>A0A7J6KQV7_PERCH</name>
<dbReference type="Proteomes" id="UP000591131">
    <property type="component" value="Unassembled WGS sequence"/>
</dbReference>
<feature type="non-terminal residue" evidence="1">
    <location>
        <position position="1"/>
    </location>
</feature>
<gene>
    <name evidence="1" type="ORF">FOL47_001766</name>
</gene>
<keyword evidence="2" id="KW-1185">Reference proteome</keyword>
<evidence type="ECO:0000313" key="1">
    <source>
        <dbReference type="EMBL" id="KAF4649753.1"/>
    </source>
</evidence>